<evidence type="ECO:0000256" key="1">
    <source>
        <dbReference type="SAM" id="MobiDB-lite"/>
    </source>
</evidence>
<reference evidence="2 3" key="2">
    <citation type="journal article" date="2023" name="Mol. Biol. Evol.">
        <title>Genomics of Secondarily Temperate Adaptation in the Only Non-Antarctic Icefish.</title>
        <authorList>
            <person name="Rivera-Colon A.G."/>
            <person name="Rayamajhi N."/>
            <person name="Minhas B.F."/>
            <person name="Madrigal G."/>
            <person name="Bilyk K.T."/>
            <person name="Yoon V."/>
            <person name="Hune M."/>
            <person name="Gregory S."/>
            <person name="Cheng C.H.C."/>
            <person name="Catchen J.M."/>
        </authorList>
    </citation>
    <scope>NUCLEOTIDE SEQUENCE [LARGE SCALE GENOMIC DNA]</scope>
    <source>
        <strain evidence="2">JMC-PN-2008</strain>
    </source>
</reference>
<protein>
    <submittedName>
        <fullName evidence="2">Uncharacterized protein</fullName>
    </submittedName>
</protein>
<dbReference type="AlphaFoldDB" id="A0AAN7Y4L9"/>
<feature type="region of interest" description="Disordered" evidence="1">
    <location>
        <begin position="46"/>
        <end position="87"/>
    </location>
</feature>
<keyword evidence="3" id="KW-1185">Reference proteome</keyword>
<feature type="compositionally biased region" description="Low complexity" evidence="1">
    <location>
        <begin position="55"/>
        <end position="66"/>
    </location>
</feature>
<dbReference type="Proteomes" id="UP001346869">
    <property type="component" value="Unassembled WGS sequence"/>
</dbReference>
<name>A0AAN7Y4L9_ELEMC</name>
<dbReference type="EMBL" id="JAUZQC010000005">
    <property type="protein sequence ID" value="KAK5871142.1"/>
    <property type="molecule type" value="Genomic_DNA"/>
</dbReference>
<sequence length="87" mass="9502">MWSQLSELTVGGRATLVLAISMSFHRVPQWLLGDSISGMDLSLHRKVTTPRGTTRSARQLRQAAASESPKQIRSPTFIRSSSSTSST</sequence>
<feature type="compositionally biased region" description="Polar residues" evidence="1">
    <location>
        <begin position="68"/>
        <end position="79"/>
    </location>
</feature>
<organism evidence="2 3">
    <name type="scientific">Eleginops maclovinus</name>
    <name type="common">Patagonian blennie</name>
    <name type="synonym">Eleginus maclovinus</name>
    <dbReference type="NCBI Taxonomy" id="56733"/>
    <lineage>
        <taxon>Eukaryota</taxon>
        <taxon>Metazoa</taxon>
        <taxon>Chordata</taxon>
        <taxon>Craniata</taxon>
        <taxon>Vertebrata</taxon>
        <taxon>Euteleostomi</taxon>
        <taxon>Actinopterygii</taxon>
        <taxon>Neopterygii</taxon>
        <taxon>Teleostei</taxon>
        <taxon>Neoteleostei</taxon>
        <taxon>Acanthomorphata</taxon>
        <taxon>Eupercaria</taxon>
        <taxon>Perciformes</taxon>
        <taxon>Notothenioidei</taxon>
        <taxon>Eleginopidae</taxon>
        <taxon>Eleginops</taxon>
    </lineage>
</organism>
<proteinExistence type="predicted"/>
<comment type="caution">
    <text evidence="2">The sequence shown here is derived from an EMBL/GenBank/DDBJ whole genome shotgun (WGS) entry which is preliminary data.</text>
</comment>
<reference evidence="2 3" key="1">
    <citation type="journal article" date="2023" name="Genes (Basel)">
        <title>Chromosome-Level Genome Assembly and Circadian Gene Repertoire of the Patagonia Blennie Eleginops maclovinus-The Closest Ancestral Proxy of Antarctic Cryonotothenioids.</title>
        <authorList>
            <person name="Cheng C.C."/>
            <person name="Rivera-Colon A.G."/>
            <person name="Minhas B.F."/>
            <person name="Wilson L."/>
            <person name="Rayamajhi N."/>
            <person name="Vargas-Chacoff L."/>
            <person name="Catchen J.M."/>
        </authorList>
    </citation>
    <scope>NUCLEOTIDE SEQUENCE [LARGE SCALE GENOMIC DNA]</scope>
    <source>
        <strain evidence="2">JMC-PN-2008</strain>
    </source>
</reference>
<evidence type="ECO:0000313" key="3">
    <source>
        <dbReference type="Proteomes" id="UP001346869"/>
    </source>
</evidence>
<evidence type="ECO:0000313" key="2">
    <source>
        <dbReference type="EMBL" id="KAK5871142.1"/>
    </source>
</evidence>
<gene>
    <name evidence="2" type="ORF">PBY51_004038</name>
</gene>
<accession>A0AAN7Y4L9</accession>